<evidence type="ECO:0000313" key="8">
    <source>
        <dbReference type="Proteomes" id="UP001219518"/>
    </source>
</evidence>
<keyword evidence="8" id="KW-1185">Reference proteome</keyword>
<keyword evidence="4" id="KW-0285">Flavoprotein</keyword>
<evidence type="ECO:0000256" key="3">
    <source>
        <dbReference type="PIRSR" id="PIRSR000137-2"/>
    </source>
</evidence>
<feature type="binding site" evidence="3">
    <location>
        <position position="142"/>
    </location>
    <ligand>
        <name>FAD</name>
        <dbReference type="ChEBI" id="CHEBI:57692"/>
    </ligand>
</feature>
<reference evidence="7" key="2">
    <citation type="journal article" date="2023" name="BMC Genomics">
        <title>Pest status, molecular evolution, and epigenetic factors derived from the genome assembly of Frankliniella fusca, a thysanopteran phytovirus vector.</title>
        <authorList>
            <person name="Catto M.A."/>
            <person name="Labadie P.E."/>
            <person name="Jacobson A.L."/>
            <person name="Kennedy G.G."/>
            <person name="Srinivasan R."/>
            <person name="Hunt B.G."/>
        </authorList>
    </citation>
    <scope>NUCLEOTIDE SEQUENCE</scope>
    <source>
        <strain evidence="7">PL_HMW_Pooled</strain>
    </source>
</reference>
<sequence length="649" mass="69484">MRPWLLAALLGALVLAPAPASAQWLDALARLVRAALPRAVPLPPGTPPDTEHILKEYDFVVVGAGSGGSVLANRLSEVSGWTVLLLEAGKDESFLSDIPVLVSYLLSTDYNWGYSTEPQAGACLAMVGGRCPWPRGKVLGGTSVINYMLYTKGSAEDYDEWAARGNYGWAYRDVLPYFLKSEDNQVPEMAGSRFHGRGGYLTVQRPNWRSPLVDAFLEAGHLLGHHVNVDLDDPGTPLGFARVLANTRDGARCSAAKAFLRPVRSRPNLHIGKGVRVTRVLVEPGPGGGGGGGGGRAVGVLYARGRRTRAVRARREVILCAGTIGSAHLLLLSGVGPAAHLRAHGIRVLRDLPVGENLQDHVSMGGLAFMVNDSVTLVESRFQRPRYALEYALRGTGPMTLPGGAEALAFLQSPAAEAEAAAALTASSGAGGAAGRRSRRADVELVFGPGALPGDTGGSIRRSLGLDDDFWRAVYAGVAGRDAWNAVPILLRPRSRGALRLRSANPFHWPRLHANYFQDPRDLQALVYAIKTAVRLSETRPFQRYGSALLRTPFPGCTNHTFGSDEYWGCAARFFTTSLHHQVGTCKMGPAGDPSAVVDPELRVHGLRNLRVADASVIPDAPAAHPNAIVYMIGEKAADMIKATWRDHA</sequence>
<feature type="binding site" evidence="3">
    <location>
        <position position="277"/>
    </location>
    <ligand>
        <name>FAD</name>
        <dbReference type="ChEBI" id="CHEBI:57692"/>
    </ligand>
</feature>
<dbReference type="EMBL" id="JAHWGI010001149">
    <property type="protein sequence ID" value="KAK3923778.1"/>
    <property type="molecule type" value="Genomic_DNA"/>
</dbReference>
<reference evidence="7" key="1">
    <citation type="submission" date="2021-07" db="EMBL/GenBank/DDBJ databases">
        <authorList>
            <person name="Catto M.A."/>
            <person name="Jacobson A."/>
            <person name="Kennedy G."/>
            <person name="Labadie P."/>
            <person name="Hunt B.G."/>
            <person name="Srinivasan R."/>
        </authorList>
    </citation>
    <scope>NUCLEOTIDE SEQUENCE</scope>
    <source>
        <strain evidence="7">PL_HMW_Pooled</strain>
        <tissue evidence="7">Head</tissue>
    </source>
</reference>
<dbReference type="InterPro" id="IPR000172">
    <property type="entry name" value="GMC_OxRdtase_N"/>
</dbReference>
<feature type="binding site" evidence="3">
    <location>
        <position position="138"/>
    </location>
    <ligand>
        <name>FAD</name>
        <dbReference type="ChEBI" id="CHEBI:57692"/>
    </ligand>
</feature>
<dbReference type="Pfam" id="PF05199">
    <property type="entry name" value="GMC_oxred_C"/>
    <property type="match status" value="1"/>
</dbReference>
<name>A0AAE1LL59_9NEOP</name>
<dbReference type="GO" id="GO:0016614">
    <property type="term" value="F:oxidoreductase activity, acting on CH-OH group of donors"/>
    <property type="evidence" value="ECO:0007669"/>
    <property type="project" value="InterPro"/>
</dbReference>
<dbReference type="SUPFAM" id="SSF54373">
    <property type="entry name" value="FAD-linked reductases, C-terminal domain"/>
    <property type="match status" value="1"/>
</dbReference>
<dbReference type="PANTHER" id="PTHR11552:SF216">
    <property type="entry name" value="GLUCOSE-METHANOL-CHOLINE OXIDOREDUCTASE N-TERMINAL DOMAIN-CONTAINING PROTEIN"/>
    <property type="match status" value="1"/>
</dbReference>
<comment type="caution">
    <text evidence="7">The sequence shown here is derived from an EMBL/GenBank/DDBJ whole genome shotgun (WGS) entry which is preliminary data.</text>
</comment>
<feature type="chain" id="PRO_5042142972" evidence="5">
    <location>
        <begin position="23"/>
        <end position="649"/>
    </location>
</feature>
<gene>
    <name evidence="7" type="ORF">KUF71_002187</name>
</gene>
<comment type="cofactor">
    <cofactor evidence="3">
        <name>FAD</name>
        <dbReference type="ChEBI" id="CHEBI:57692"/>
    </cofactor>
</comment>
<dbReference type="PANTHER" id="PTHR11552">
    <property type="entry name" value="GLUCOSE-METHANOL-CHOLINE GMC OXIDOREDUCTASE"/>
    <property type="match status" value="1"/>
</dbReference>
<evidence type="ECO:0000256" key="5">
    <source>
        <dbReference type="SAM" id="SignalP"/>
    </source>
</evidence>
<dbReference type="InterPro" id="IPR012132">
    <property type="entry name" value="GMC_OxRdtase"/>
</dbReference>
<evidence type="ECO:0000313" key="7">
    <source>
        <dbReference type="EMBL" id="KAK3923778.1"/>
    </source>
</evidence>
<dbReference type="Gene3D" id="3.30.560.10">
    <property type="entry name" value="Glucose Oxidase, domain 3"/>
    <property type="match status" value="1"/>
</dbReference>
<keyword evidence="3 4" id="KW-0274">FAD</keyword>
<organism evidence="7 8">
    <name type="scientific">Frankliniella fusca</name>
    <dbReference type="NCBI Taxonomy" id="407009"/>
    <lineage>
        <taxon>Eukaryota</taxon>
        <taxon>Metazoa</taxon>
        <taxon>Ecdysozoa</taxon>
        <taxon>Arthropoda</taxon>
        <taxon>Hexapoda</taxon>
        <taxon>Insecta</taxon>
        <taxon>Pterygota</taxon>
        <taxon>Neoptera</taxon>
        <taxon>Paraneoptera</taxon>
        <taxon>Thysanoptera</taxon>
        <taxon>Terebrantia</taxon>
        <taxon>Thripoidea</taxon>
        <taxon>Thripidae</taxon>
        <taxon>Frankliniella</taxon>
    </lineage>
</organism>
<evidence type="ECO:0000256" key="2">
    <source>
        <dbReference type="PIRSR" id="PIRSR000137-1"/>
    </source>
</evidence>
<dbReference type="Pfam" id="PF00732">
    <property type="entry name" value="GMC_oxred_N"/>
    <property type="match status" value="1"/>
</dbReference>
<dbReference type="InterPro" id="IPR007867">
    <property type="entry name" value="GMC_OxRtase_C"/>
</dbReference>
<proteinExistence type="inferred from homology"/>
<feature type="active site" description="Proton donor" evidence="2">
    <location>
        <position position="581"/>
    </location>
</feature>
<dbReference type="SUPFAM" id="SSF51905">
    <property type="entry name" value="FAD/NAD(P)-binding domain"/>
    <property type="match status" value="1"/>
</dbReference>
<dbReference type="InterPro" id="IPR036188">
    <property type="entry name" value="FAD/NAD-bd_sf"/>
</dbReference>
<accession>A0AAE1LL59</accession>
<feature type="active site" description="Proton acceptor" evidence="2">
    <location>
        <position position="625"/>
    </location>
</feature>
<dbReference type="PIRSF" id="PIRSF000137">
    <property type="entry name" value="Alcohol_oxidase"/>
    <property type="match status" value="1"/>
</dbReference>
<dbReference type="PROSITE" id="PS00623">
    <property type="entry name" value="GMC_OXRED_1"/>
    <property type="match status" value="1"/>
</dbReference>
<protein>
    <submittedName>
        <fullName evidence="7">Glucose dehydrogenase [FAD, quinone]</fullName>
    </submittedName>
</protein>
<evidence type="ECO:0000256" key="4">
    <source>
        <dbReference type="RuleBase" id="RU003968"/>
    </source>
</evidence>
<evidence type="ECO:0000259" key="6">
    <source>
        <dbReference type="PROSITE" id="PS00623"/>
    </source>
</evidence>
<comment type="similarity">
    <text evidence="1 4">Belongs to the GMC oxidoreductase family.</text>
</comment>
<dbReference type="Gene3D" id="3.50.50.60">
    <property type="entry name" value="FAD/NAD(P)-binding domain"/>
    <property type="match status" value="1"/>
</dbReference>
<evidence type="ECO:0000256" key="1">
    <source>
        <dbReference type="ARBA" id="ARBA00010790"/>
    </source>
</evidence>
<keyword evidence="5" id="KW-0732">Signal</keyword>
<feature type="signal peptide" evidence="5">
    <location>
        <begin position="1"/>
        <end position="22"/>
    </location>
</feature>
<dbReference type="GO" id="GO:0050660">
    <property type="term" value="F:flavin adenine dinucleotide binding"/>
    <property type="evidence" value="ECO:0007669"/>
    <property type="project" value="InterPro"/>
</dbReference>
<feature type="domain" description="Glucose-methanol-choline oxidoreductase N-terminal" evidence="6">
    <location>
        <begin position="136"/>
        <end position="159"/>
    </location>
</feature>
<dbReference type="Proteomes" id="UP001219518">
    <property type="component" value="Unassembled WGS sequence"/>
</dbReference>
<dbReference type="AlphaFoldDB" id="A0AAE1LL59"/>